<dbReference type="GO" id="GO:0016592">
    <property type="term" value="C:mediator complex"/>
    <property type="evidence" value="ECO:0007669"/>
    <property type="project" value="InterPro"/>
</dbReference>
<gene>
    <name evidence="10" type="ORF">BJ322DRAFT_1152537</name>
</gene>
<dbReference type="PANTHER" id="PTHR46567:SF1">
    <property type="entry name" value="MEDIATOR OF RNA POLYMERASE II TRANSCRIPTION SUBUNIT 12"/>
    <property type="match status" value="1"/>
</dbReference>
<protein>
    <recommendedName>
        <fullName evidence="3">Mediator of RNA polymerase II transcription subunit 12</fullName>
    </recommendedName>
    <alternativeName>
        <fullName evidence="7">Mediator complex subunit 12</fullName>
    </alternativeName>
</protein>
<feature type="domain" description="Mediator complex subunit Med12" evidence="9">
    <location>
        <begin position="108"/>
        <end position="171"/>
    </location>
</feature>
<dbReference type="Proteomes" id="UP000736335">
    <property type="component" value="Unassembled WGS sequence"/>
</dbReference>
<proteinExistence type="inferred from homology"/>
<keyword evidence="11" id="KW-1185">Reference proteome</keyword>
<dbReference type="OrthoDB" id="20828at2759"/>
<evidence type="ECO:0000256" key="2">
    <source>
        <dbReference type="ARBA" id="ARBA00010289"/>
    </source>
</evidence>
<keyword evidence="6" id="KW-0539">Nucleus</keyword>
<accession>A0A9P6LCE6</accession>
<evidence type="ECO:0000256" key="3">
    <source>
        <dbReference type="ARBA" id="ARBA00019622"/>
    </source>
</evidence>
<evidence type="ECO:0000259" key="9">
    <source>
        <dbReference type="SMART" id="SM01281"/>
    </source>
</evidence>
<dbReference type="InterPro" id="IPR019035">
    <property type="entry name" value="Mediator_Med12"/>
</dbReference>
<evidence type="ECO:0000313" key="10">
    <source>
        <dbReference type="EMBL" id="KAF9792704.1"/>
    </source>
</evidence>
<evidence type="ECO:0000256" key="7">
    <source>
        <dbReference type="ARBA" id="ARBA00032010"/>
    </source>
</evidence>
<organism evidence="10 11">
    <name type="scientific">Thelephora terrestris</name>
    <dbReference type="NCBI Taxonomy" id="56493"/>
    <lineage>
        <taxon>Eukaryota</taxon>
        <taxon>Fungi</taxon>
        <taxon>Dikarya</taxon>
        <taxon>Basidiomycota</taxon>
        <taxon>Agaricomycotina</taxon>
        <taxon>Agaricomycetes</taxon>
        <taxon>Thelephorales</taxon>
        <taxon>Thelephoraceae</taxon>
        <taxon>Thelephora</taxon>
    </lineage>
</organism>
<keyword evidence="5" id="KW-0804">Transcription</keyword>
<feature type="region of interest" description="Disordered" evidence="8">
    <location>
        <begin position="1479"/>
        <end position="1596"/>
    </location>
</feature>
<dbReference type="GO" id="GO:0003712">
    <property type="term" value="F:transcription coregulator activity"/>
    <property type="evidence" value="ECO:0007669"/>
    <property type="project" value="InterPro"/>
</dbReference>
<name>A0A9P6LCE6_9AGAM</name>
<dbReference type="SMART" id="SM01281">
    <property type="entry name" value="Med12"/>
    <property type="match status" value="1"/>
</dbReference>
<dbReference type="GO" id="GO:0006357">
    <property type="term" value="P:regulation of transcription by RNA polymerase II"/>
    <property type="evidence" value="ECO:0007669"/>
    <property type="project" value="InterPro"/>
</dbReference>
<evidence type="ECO:0000313" key="11">
    <source>
        <dbReference type="Proteomes" id="UP000736335"/>
    </source>
</evidence>
<feature type="compositionally biased region" description="Polar residues" evidence="8">
    <location>
        <begin position="1505"/>
        <end position="1524"/>
    </location>
</feature>
<evidence type="ECO:0000256" key="4">
    <source>
        <dbReference type="ARBA" id="ARBA00023015"/>
    </source>
</evidence>
<keyword evidence="4" id="KW-0805">Transcription regulation</keyword>
<reference evidence="10" key="2">
    <citation type="submission" date="2020-11" db="EMBL/GenBank/DDBJ databases">
        <authorList>
            <consortium name="DOE Joint Genome Institute"/>
            <person name="Kuo A."/>
            <person name="Miyauchi S."/>
            <person name="Kiss E."/>
            <person name="Drula E."/>
            <person name="Kohler A."/>
            <person name="Sanchez-Garcia M."/>
            <person name="Andreopoulos B."/>
            <person name="Barry K.W."/>
            <person name="Bonito G."/>
            <person name="Buee M."/>
            <person name="Carver A."/>
            <person name="Chen C."/>
            <person name="Cichocki N."/>
            <person name="Clum A."/>
            <person name="Culley D."/>
            <person name="Crous P.W."/>
            <person name="Fauchery L."/>
            <person name="Girlanda M."/>
            <person name="Hayes R."/>
            <person name="Keri Z."/>
            <person name="Labutti K."/>
            <person name="Lipzen A."/>
            <person name="Lombard V."/>
            <person name="Magnuson J."/>
            <person name="Maillard F."/>
            <person name="Morin E."/>
            <person name="Murat C."/>
            <person name="Nolan M."/>
            <person name="Ohm R."/>
            <person name="Pangilinan J."/>
            <person name="Pereira M."/>
            <person name="Perotto S."/>
            <person name="Peter M."/>
            <person name="Riley R."/>
            <person name="Sitrit Y."/>
            <person name="Stielow B."/>
            <person name="Szollosi G."/>
            <person name="Zifcakova L."/>
            <person name="Stursova M."/>
            <person name="Spatafora J.W."/>
            <person name="Tedersoo L."/>
            <person name="Vaario L.-M."/>
            <person name="Yamada A."/>
            <person name="Yan M."/>
            <person name="Wang P."/>
            <person name="Xu J."/>
            <person name="Bruns T."/>
            <person name="Baldrian P."/>
            <person name="Vilgalys R."/>
            <person name="Henrissat B."/>
            <person name="Grigoriev I.V."/>
            <person name="Hibbett D."/>
            <person name="Nagy L.G."/>
            <person name="Martin F.M."/>
        </authorList>
    </citation>
    <scope>NUCLEOTIDE SEQUENCE</scope>
    <source>
        <strain evidence="10">UH-Tt-Lm1</strain>
    </source>
</reference>
<dbReference type="PANTHER" id="PTHR46567">
    <property type="entry name" value="MEDIATOR OF RNA POLYMERASE II TRANSCRIPTION SUBUNIT 12"/>
    <property type="match status" value="1"/>
</dbReference>
<sequence length="1596" mass="179648">MADNPADNNEPLTIYRSAPPDWLPKIHSDADLGYHGFQPPRPGQEEDVLSQSNVKNGISLPSASAETWSAKDMIAGAFRDGFVSELEKMFTQIFARRNESIPPVPSSTFKLPARATLNEAKRQTWFTDLANPDIPLYKLGKNIPHGAKGHDLLDLLHTNKVEISRAVWFVRVFGSNETAGLRNRSTYNPTQYSVEWANVVTTYLKKQLMEIGLPSAPRPGINIKMTFKGVLSDPESRERWVGRFSYSLNLLRAFYDEGLVDNRTFLVWLVQQLATCNLAQLGFIARLVNEYLDGMLVTRSIARPFVEMCLGKVSEIAAAQFRPVLPNTDAILRTSLKRVCLAFSDAFVSPRIWDTHSLLICEVMSEDGNVPESALVAEQIRFAKNTLHQNLADIKSRCEAMLFRNFPSLDVAKSDWSILDVKAMNAITPQTSLESMNILLDSNGEADFTSDLFWDRVYVLLDWSVTPLQYGDHRIYAVANVLRQSKQKLDEQLALRDPSCPRGDALFQIRLFEWLNTSRTVGELENRRTVAPLLGQLIKLELFSYPQYVQRLIARGDVGLGPPTGNSRHYNLLMWTYIDNATVSLARERSTLLFGARARETTEDRNERQIRKEIRAVLPQVFGGTLDGPGDGALDLYTSCPTLLSATCHEQFKMLKVWLHPILRKYMTDFPSGGEVLLDVYCISLELASAVRCYELVLDLSLLLLKYTTQTDQLVVILDTLRRYRLIWNCMGVVETIVRALYTSHTTFAANGIHSLPLAELLLALDGERYLSESDRQDVIEKSVMLSQRLYPSNEPAVPVPDVLPEILLVAQDTDEKAPVQLANTLWYKYRTSEEWSSKVWENTVASLRQISTLNFNPAVCRTYARRYADLLSGVDQRLPHGLDDHVLRWFLGPGTTELYTLGWDVWLTFVPTLVNLVVVDAVSTTTILQGLVYPVWSTAASVTSQEDAKMISTYLSPATSLFELLLLRDQVNSEDAEDICVDTLMSLQRIVTRRRRVFSQEHFPSLVAAIPTLVLLEHNNHLSDAIRTRTSVLRSKLCQRHDFKQAVYRDLDQVRTVFERPLETDGTPAYLRESLVVALRLALDDGSPTTSSTPASASQWKPLSSLLSPWKRAATEIELQFALRHLGEDLSRGDTRNAASASLNQLTDQIFSHSFTRDEASFVATIVQCAGAEVAGKFLNDGIKHVGRILGLGAPVLRETGSTNVITRAGDILRLLTQTLEPLRGSNTPPRIDGQVQDEILPRICSRLEEIKTVLLTEKNKELDKYSTTPKITFLARLLHFVLTIGTAWSLRAKDVSQPLASVLTQLTLHYGHGRWQDFTTYYLLMDTLCYVIDELSSTDPRSINYDPFHNYPDFKLSQLPLDMPLELKHQFRTLLPYVAINPTVRNLFYTSHQLDGTVIYHGPVQNRPWEWTEYLGDDNPEEFKNSGSLSLELFDAKLTGDHLVDMGGLSERAESSLISLRNDAVYENIFERDWREGRAPLQAGTPPEYGSRLNDEEDEDASSKVQRGQLNSRGASPASSLSRRAGSTDLMEVDSLPSTSSTRTQKRKASNEAVEDEDEDKELQIVDNPNPSAFKKRTSTRGKSTASKPRAKRR</sequence>
<comment type="similarity">
    <text evidence="2">Belongs to the Mediator complex subunit 12 family.</text>
</comment>
<comment type="caution">
    <text evidence="10">The sequence shown here is derived from an EMBL/GenBank/DDBJ whole genome shotgun (WGS) entry which is preliminary data.</text>
</comment>
<evidence type="ECO:0000256" key="1">
    <source>
        <dbReference type="ARBA" id="ARBA00004123"/>
    </source>
</evidence>
<comment type="subcellular location">
    <subcellularLocation>
        <location evidence="1">Nucleus</location>
    </subcellularLocation>
</comment>
<evidence type="ECO:0000256" key="6">
    <source>
        <dbReference type="ARBA" id="ARBA00023242"/>
    </source>
</evidence>
<evidence type="ECO:0000256" key="5">
    <source>
        <dbReference type="ARBA" id="ARBA00023163"/>
    </source>
</evidence>
<evidence type="ECO:0000256" key="8">
    <source>
        <dbReference type="SAM" id="MobiDB-lite"/>
    </source>
</evidence>
<dbReference type="Pfam" id="PF09497">
    <property type="entry name" value="Med12"/>
    <property type="match status" value="1"/>
</dbReference>
<dbReference type="EMBL" id="WIUZ02000001">
    <property type="protein sequence ID" value="KAF9792704.1"/>
    <property type="molecule type" value="Genomic_DNA"/>
</dbReference>
<reference evidence="10" key="1">
    <citation type="journal article" date="2020" name="Nat. Commun.">
        <title>Large-scale genome sequencing of mycorrhizal fungi provides insights into the early evolution of symbiotic traits.</title>
        <authorList>
            <person name="Miyauchi S."/>
            <person name="Kiss E."/>
            <person name="Kuo A."/>
            <person name="Drula E."/>
            <person name="Kohler A."/>
            <person name="Sanchez-Garcia M."/>
            <person name="Morin E."/>
            <person name="Andreopoulos B."/>
            <person name="Barry K.W."/>
            <person name="Bonito G."/>
            <person name="Buee M."/>
            <person name="Carver A."/>
            <person name="Chen C."/>
            <person name="Cichocki N."/>
            <person name="Clum A."/>
            <person name="Culley D."/>
            <person name="Crous P.W."/>
            <person name="Fauchery L."/>
            <person name="Girlanda M."/>
            <person name="Hayes R.D."/>
            <person name="Keri Z."/>
            <person name="LaButti K."/>
            <person name="Lipzen A."/>
            <person name="Lombard V."/>
            <person name="Magnuson J."/>
            <person name="Maillard F."/>
            <person name="Murat C."/>
            <person name="Nolan M."/>
            <person name="Ohm R.A."/>
            <person name="Pangilinan J."/>
            <person name="Pereira M.F."/>
            <person name="Perotto S."/>
            <person name="Peter M."/>
            <person name="Pfister S."/>
            <person name="Riley R."/>
            <person name="Sitrit Y."/>
            <person name="Stielow J.B."/>
            <person name="Szollosi G."/>
            <person name="Zifcakova L."/>
            <person name="Stursova M."/>
            <person name="Spatafora J.W."/>
            <person name="Tedersoo L."/>
            <person name="Vaario L.M."/>
            <person name="Yamada A."/>
            <person name="Yan M."/>
            <person name="Wang P."/>
            <person name="Xu J."/>
            <person name="Bruns T."/>
            <person name="Baldrian P."/>
            <person name="Vilgalys R."/>
            <person name="Dunand C."/>
            <person name="Henrissat B."/>
            <person name="Grigoriev I.V."/>
            <person name="Hibbett D."/>
            <person name="Nagy L.G."/>
            <person name="Martin F.M."/>
        </authorList>
    </citation>
    <scope>NUCLEOTIDE SEQUENCE</scope>
    <source>
        <strain evidence="10">UH-Tt-Lm1</strain>
    </source>
</reference>